<evidence type="ECO:0000313" key="4">
    <source>
        <dbReference type="Proteomes" id="UP001642484"/>
    </source>
</evidence>
<accession>A0ABP0JK27</accession>
<sequence>MEKKLAAVVLRELCCRQRTEAFVPMKAAVNTLHFADVSLDLGALKEVELDLIAVHELLVDVLPCALELQKVRCSFISLKVPWKRLRRQPVLLELSGLEVKLKVHSEDSDWLAAQEKLHPEKTSKGEDLSIDEAADSDDRKEEKEEKEDASLLKVGLKEVITDGLQVVLKSLQVDLWSSRQVSPLELRVEALESFPCSVRGEKISKPQDVYEFCDPCARLFRLVQIDGLRLATNQKPGAMVEVIGPVSVQIEQRRWCGFIPQHRSRRVCPFSSETAITIRLASVALQLPVAPVMAVCEVLLDLIKGGLPFSQSELPPDSDQAAGAVSWSELRPGRAGATGLHWREQLLNRKNVTLLTLSLTLEQCGATICMDTKAAQLEAHDFMFTLDLISSLDTSRWRCLYELGLCEKSTEGVKMQCLQRIFGIYLGLARLMWSTLGSEEVPKTLLSLGLSHRPSVSVRWKDVPAVHSTWESFQPIEGCLHSVKVLVDVSAFQSLVETVKKIVMPFTELIEPPPFACSWCRIRLHDLTVEVPKQAGMQVPVKVRMPSLLFTSMEGLGELFTSLESLPSRHAWQSSQTPNCPAGEDREEDDPMGCACGRQVGTLRFGTGFAPLRGAGIGWRAWQMRQSMVGAHVPVGYDEFLDMMQASITSHALDLALPSFESQLSGESLAVQPETSPSSSSSGKKKRSWLSGFKRSSEKLNKSGAKRQSAADLAKEWATLQEAVQRLQRQREELRQRQEALRKAASEETKTCQTRSSQLEDHLVMKIAVERGKQADLSAQVEEQRQLMTQLLLQRRGKILLETAIEEET</sequence>
<organism evidence="3 4">
    <name type="scientific">Durusdinium trenchii</name>
    <dbReference type="NCBI Taxonomy" id="1381693"/>
    <lineage>
        <taxon>Eukaryota</taxon>
        <taxon>Sar</taxon>
        <taxon>Alveolata</taxon>
        <taxon>Dinophyceae</taxon>
        <taxon>Suessiales</taxon>
        <taxon>Symbiodiniaceae</taxon>
        <taxon>Durusdinium</taxon>
    </lineage>
</organism>
<reference evidence="3 4" key="1">
    <citation type="submission" date="2024-02" db="EMBL/GenBank/DDBJ databases">
        <authorList>
            <person name="Chen Y."/>
            <person name="Shah S."/>
            <person name="Dougan E. K."/>
            <person name="Thang M."/>
            <person name="Chan C."/>
        </authorList>
    </citation>
    <scope>NUCLEOTIDE SEQUENCE [LARGE SCALE GENOMIC DNA]</scope>
</reference>
<protein>
    <recommendedName>
        <fullName evidence="5">Chorein N-terminal domain-containing protein</fullName>
    </recommendedName>
</protein>
<evidence type="ECO:0000313" key="3">
    <source>
        <dbReference type="EMBL" id="CAK9014773.1"/>
    </source>
</evidence>
<dbReference type="Proteomes" id="UP001642484">
    <property type="component" value="Unassembled WGS sequence"/>
</dbReference>
<feature type="compositionally biased region" description="Basic and acidic residues" evidence="2">
    <location>
        <begin position="136"/>
        <end position="145"/>
    </location>
</feature>
<feature type="coiled-coil region" evidence="1">
    <location>
        <begin position="710"/>
        <end position="751"/>
    </location>
</feature>
<feature type="region of interest" description="Disordered" evidence="2">
    <location>
        <begin position="668"/>
        <end position="690"/>
    </location>
</feature>
<keyword evidence="4" id="KW-1185">Reference proteome</keyword>
<keyword evidence="1" id="KW-0175">Coiled coil</keyword>
<evidence type="ECO:0000256" key="1">
    <source>
        <dbReference type="SAM" id="Coils"/>
    </source>
</evidence>
<proteinExistence type="predicted"/>
<evidence type="ECO:0000256" key="2">
    <source>
        <dbReference type="SAM" id="MobiDB-lite"/>
    </source>
</evidence>
<name>A0ABP0JK27_9DINO</name>
<gene>
    <name evidence="3" type="ORF">CCMP2556_LOCUS11837</name>
</gene>
<feature type="region of interest" description="Disordered" evidence="2">
    <location>
        <begin position="120"/>
        <end position="145"/>
    </location>
</feature>
<dbReference type="EMBL" id="CAXAMN010005625">
    <property type="protein sequence ID" value="CAK9014773.1"/>
    <property type="molecule type" value="Genomic_DNA"/>
</dbReference>
<comment type="caution">
    <text evidence="3">The sequence shown here is derived from an EMBL/GenBank/DDBJ whole genome shotgun (WGS) entry which is preliminary data.</text>
</comment>
<evidence type="ECO:0008006" key="5">
    <source>
        <dbReference type="Google" id="ProtNLM"/>
    </source>
</evidence>